<sequence length="193" mass="21051">MKLSRSIILLIAALGSLFWAEKAFAQCLSADDRVAHQVRILQTQMMVGALQCRGRKDLGQRQLYNQFVESHQSALAEHGAALISYFKREYGTAHKTHLDKHITRLANQISAAVRTQPDFCQRIAALGKIVRDGSQDLEQIVDLPITLPLSANPRVCMAGNNAPASILSSNGPASDNMASNDRASTPNKIDSAQ</sequence>
<proteinExistence type="predicted"/>
<reference evidence="3 4" key="1">
    <citation type="submission" date="2019-09" db="EMBL/GenBank/DDBJ databases">
        <title>NBRP : Genome information of microbial organism related human and environment.</title>
        <authorList>
            <person name="Hattori M."/>
            <person name="Oshima K."/>
            <person name="Inaba H."/>
            <person name="Suda W."/>
            <person name="Sakamoto M."/>
            <person name="Iino T."/>
            <person name="Kitahara M."/>
            <person name="Oshida Y."/>
            <person name="Iida T."/>
            <person name="Kudo T."/>
            <person name="Itoh T."/>
            <person name="Ohkuma M."/>
        </authorList>
    </citation>
    <scope>NUCLEOTIDE SEQUENCE [LARGE SCALE GENOMIC DNA]</scope>
    <source>
        <strain evidence="3 4">Q-1</strain>
    </source>
</reference>
<dbReference type="EMBL" id="BKCN01000016">
    <property type="protein sequence ID" value="GER05032.1"/>
    <property type="molecule type" value="Genomic_DNA"/>
</dbReference>
<keyword evidence="4" id="KW-1185">Reference proteome</keyword>
<comment type="caution">
    <text evidence="3">The sequence shown here is derived from an EMBL/GenBank/DDBJ whole genome shotgun (WGS) entry which is preliminary data.</text>
</comment>
<dbReference type="RefSeq" id="WP_152550423.1">
    <property type="nucleotide sequence ID" value="NZ_BKCN01000016.1"/>
</dbReference>
<keyword evidence="2" id="KW-0732">Signal</keyword>
<gene>
    <name evidence="3" type="ORF">JCM17846_27140</name>
</gene>
<feature type="signal peptide" evidence="2">
    <location>
        <begin position="1"/>
        <end position="25"/>
    </location>
</feature>
<dbReference type="AlphaFoldDB" id="A0A5A7N9W6"/>
<dbReference type="Proteomes" id="UP000324996">
    <property type="component" value="Unassembled WGS sequence"/>
</dbReference>
<organism evidence="3 4">
    <name type="scientific">Iodidimonas nitroreducens</name>
    <dbReference type="NCBI Taxonomy" id="1236968"/>
    <lineage>
        <taxon>Bacteria</taxon>
        <taxon>Pseudomonadati</taxon>
        <taxon>Pseudomonadota</taxon>
        <taxon>Alphaproteobacteria</taxon>
        <taxon>Iodidimonadales</taxon>
        <taxon>Iodidimonadaceae</taxon>
        <taxon>Iodidimonas</taxon>
    </lineage>
</organism>
<evidence type="ECO:0000313" key="3">
    <source>
        <dbReference type="EMBL" id="GER05032.1"/>
    </source>
</evidence>
<protein>
    <submittedName>
        <fullName evidence="3">Uncharacterized protein</fullName>
    </submittedName>
</protein>
<accession>A0A5A7N9W6</accession>
<evidence type="ECO:0000313" key="4">
    <source>
        <dbReference type="Proteomes" id="UP000324996"/>
    </source>
</evidence>
<evidence type="ECO:0000256" key="2">
    <source>
        <dbReference type="SAM" id="SignalP"/>
    </source>
</evidence>
<evidence type="ECO:0000256" key="1">
    <source>
        <dbReference type="SAM" id="MobiDB-lite"/>
    </source>
</evidence>
<feature type="chain" id="PRO_5022936167" evidence="2">
    <location>
        <begin position="26"/>
        <end position="193"/>
    </location>
</feature>
<name>A0A5A7N9W6_9PROT</name>
<feature type="region of interest" description="Disordered" evidence="1">
    <location>
        <begin position="167"/>
        <end position="193"/>
    </location>
</feature>